<dbReference type="NCBIfam" id="TIGR02001">
    <property type="entry name" value="gcw_chp"/>
    <property type="match status" value="1"/>
</dbReference>
<dbReference type="InterPro" id="IPR010239">
    <property type="entry name" value="CHP02001"/>
</dbReference>
<dbReference type="STRING" id="317025.Tcr_0466"/>
<accession>Q31IG1</accession>
<dbReference type="AlphaFoldDB" id="Q31IG1"/>
<proteinExistence type="predicted"/>
<feature type="signal peptide" evidence="1">
    <location>
        <begin position="1"/>
        <end position="20"/>
    </location>
</feature>
<reference evidence="2" key="1">
    <citation type="submission" date="2006-07" db="EMBL/GenBank/DDBJ databases">
        <title>Complete sequence of Thiomicrospira crunogena XCL-2.</title>
        <authorList>
            <consortium name="US DOE Joint Genome Institute"/>
            <person name="Copeland A."/>
            <person name="Lucas S."/>
            <person name="Lapidus A."/>
            <person name="Barry K."/>
            <person name="Detter J.C."/>
            <person name="Glavina del Rio T."/>
            <person name="Hammon N."/>
            <person name="Israni S."/>
            <person name="Dalin E."/>
            <person name="Tice H."/>
            <person name="Pitluck S."/>
            <person name="Chain P."/>
            <person name="Malfatti S."/>
            <person name="Shin M."/>
            <person name="Vergez L."/>
            <person name="Schmutz J."/>
            <person name="Larimer F."/>
            <person name="Land M."/>
            <person name="Hauser L."/>
            <person name="Kyrpides N."/>
            <person name="Lykidis A."/>
            <person name="Scott K.M."/>
            <person name="Sievert S."/>
            <person name="Kerfeld C."/>
            <person name="Freyermuth S."/>
            <person name="Dobrinski K."/>
            <person name="Boller A."/>
            <person name="Fitzpatrick K."/>
            <person name="Thoma P."/>
            <person name="Moore J."/>
            <person name="Richardson P."/>
        </authorList>
    </citation>
    <scope>NUCLEOTIDE SEQUENCE</scope>
    <source>
        <strain evidence="2">XCL-2</strain>
    </source>
</reference>
<keyword evidence="1" id="KW-0732">Signal</keyword>
<name>Q31IG1_HYDCU</name>
<dbReference type="HOGENOM" id="CLU_074587_1_0_6"/>
<dbReference type="KEGG" id="tcx:Tcr_0466"/>
<dbReference type="OrthoDB" id="9793561at2"/>
<feature type="chain" id="PRO_5004220214" description="Histidine kinase" evidence="1">
    <location>
        <begin position="21"/>
        <end position="238"/>
    </location>
</feature>
<evidence type="ECO:0000313" key="2">
    <source>
        <dbReference type="EMBL" id="ABB41062.1"/>
    </source>
</evidence>
<protein>
    <recommendedName>
        <fullName evidence="3">Histidine kinase</fullName>
    </recommendedName>
</protein>
<gene>
    <name evidence="2" type="ordered locus">Tcr_0466</name>
</gene>
<dbReference type="Pfam" id="PF09694">
    <property type="entry name" value="Gcw_chp"/>
    <property type="match status" value="1"/>
</dbReference>
<evidence type="ECO:0000256" key="1">
    <source>
        <dbReference type="SAM" id="SignalP"/>
    </source>
</evidence>
<organism evidence="2">
    <name type="scientific">Hydrogenovibrio crunogenus (strain DSM 25203 / XCL-2)</name>
    <name type="common">Thiomicrospira crunogena</name>
    <dbReference type="NCBI Taxonomy" id="317025"/>
    <lineage>
        <taxon>Bacteria</taxon>
        <taxon>Pseudomonadati</taxon>
        <taxon>Pseudomonadota</taxon>
        <taxon>Gammaproteobacteria</taxon>
        <taxon>Thiotrichales</taxon>
        <taxon>Piscirickettsiaceae</taxon>
        <taxon>Hydrogenovibrio</taxon>
    </lineage>
</organism>
<sequence>MKKTFSVKSLLVSMAIASSAALSVAPATTQAGVSGNMGAVSTYVFRGLYQTGAAGQGGIDYESDSGFYAGTWLSQVGTGNASQQGLEYDLYGGWGGSAGGVDLGIGYAGYFYTNGFDRMYNELNLSAGFGGVTIAFNPGIYDKKDAKGHAETNYYNANISGDIGPISATLGYNDWDTSTGETKDGAVNTYVELSYSKELFKGVDGSITYMGSQAEDAAGDSHVQNYLVFGVTSSFDIM</sequence>
<evidence type="ECO:0008006" key="3">
    <source>
        <dbReference type="Google" id="ProtNLM"/>
    </source>
</evidence>
<dbReference type="eggNOG" id="ENOG5032F3J">
    <property type="taxonomic scope" value="Bacteria"/>
</dbReference>
<dbReference type="EMBL" id="CP000109">
    <property type="protein sequence ID" value="ABB41062.1"/>
    <property type="molecule type" value="Genomic_DNA"/>
</dbReference>